<keyword evidence="5" id="KW-0999">Mitochondrion inner membrane</keyword>
<keyword evidence="8" id="KW-0472">Membrane</keyword>
<dbReference type="Proteomes" id="UP000812966">
    <property type="component" value="Unassembled WGS sequence"/>
</dbReference>
<dbReference type="EMBL" id="JABELV010000080">
    <property type="protein sequence ID" value="KAG7531876.1"/>
    <property type="molecule type" value="Genomic_DNA"/>
</dbReference>
<evidence type="ECO:0000256" key="1">
    <source>
        <dbReference type="ARBA" id="ARBA00004443"/>
    </source>
</evidence>
<evidence type="ECO:0000256" key="3">
    <source>
        <dbReference type="ARBA" id="ARBA00022448"/>
    </source>
</evidence>
<dbReference type="PANTHER" id="PTHR12653:SF0">
    <property type="entry name" value="NADH DEHYDROGENASE [UBIQUINONE] 1 ALPHA SUBCOMPLEX SUBUNIT 5"/>
    <property type="match status" value="1"/>
</dbReference>
<feature type="coiled-coil region" evidence="9">
    <location>
        <begin position="62"/>
        <end position="89"/>
    </location>
</feature>
<dbReference type="OrthoDB" id="286811at2759"/>
<evidence type="ECO:0000256" key="8">
    <source>
        <dbReference type="ARBA" id="ARBA00023136"/>
    </source>
</evidence>
<name>A0A8K0JJZ4_9TREE</name>
<evidence type="ECO:0000256" key="9">
    <source>
        <dbReference type="SAM" id="Coils"/>
    </source>
</evidence>
<keyword evidence="6" id="KW-0249">Electron transport</keyword>
<evidence type="ECO:0000256" key="4">
    <source>
        <dbReference type="ARBA" id="ARBA00022660"/>
    </source>
</evidence>
<comment type="subcellular location">
    <subcellularLocation>
        <location evidence="1">Mitochondrion inner membrane</location>
        <topology evidence="1">Peripheral membrane protein</topology>
        <orientation evidence="1">Matrix side</orientation>
    </subcellularLocation>
</comment>
<evidence type="ECO:0000313" key="10">
    <source>
        <dbReference type="EMBL" id="KAG7531876.1"/>
    </source>
</evidence>
<keyword evidence="9" id="KW-0175">Coiled coil</keyword>
<gene>
    <name evidence="10" type="ORF">FFLO_04022</name>
</gene>
<evidence type="ECO:0000313" key="11">
    <source>
        <dbReference type="Proteomes" id="UP000812966"/>
    </source>
</evidence>
<evidence type="ECO:0000256" key="5">
    <source>
        <dbReference type="ARBA" id="ARBA00022792"/>
    </source>
</evidence>
<comment type="caution">
    <text evidence="10">The sequence shown here is derived from an EMBL/GenBank/DDBJ whole genome shotgun (WGS) entry which is preliminary data.</text>
</comment>
<keyword evidence="4" id="KW-0679">Respiratory chain</keyword>
<comment type="similarity">
    <text evidence="2">Belongs to the complex I NDUFA5 subunit family.</text>
</comment>
<accession>A0A8K0JJZ4</accession>
<dbReference type="GO" id="GO:0022904">
    <property type="term" value="P:respiratory electron transport chain"/>
    <property type="evidence" value="ECO:0007669"/>
    <property type="project" value="InterPro"/>
</dbReference>
<dbReference type="InterPro" id="IPR006806">
    <property type="entry name" value="NDUFA5"/>
</dbReference>
<sequence>MFRSSRVLLSALQPHRVTTGITGLAVHPAPLPHLLQTYKSTLSIVSQLPKESVYRQATQALLEQRTKLVASANEDVAKVEKEIDEGMIEQVIEMAEDELKLAGKMLEWQAHEPLQIKPSADQWEPIGPELGQAFGGPH</sequence>
<evidence type="ECO:0008006" key="12">
    <source>
        <dbReference type="Google" id="ProtNLM"/>
    </source>
</evidence>
<dbReference type="AlphaFoldDB" id="A0A8K0JJZ4"/>
<dbReference type="Pfam" id="PF04716">
    <property type="entry name" value="ETC_C1_NDUFA5"/>
    <property type="match status" value="1"/>
</dbReference>
<evidence type="ECO:0000256" key="2">
    <source>
        <dbReference type="ARBA" id="ARBA00010261"/>
    </source>
</evidence>
<proteinExistence type="inferred from homology"/>
<reference evidence="10" key="1">
    <citation type="submission" date="2020-04" db="EMBL/GenBank/DDBJ databases">
        <title>Analysis of mating type loci in Filobasidium floriforme.</title>
        <authorList>
            <person name="Nowrousian M."/>
        </authorList>
    </citation>
    <scope>NUCLEOTIDE SEQUENCE</scope>
    <source>
        <strain evidence="10">CBS 6242</strain>
    </source>
</reference>
<keyword evidence="11" id="KW-1185">Reference proteome</keyword>
<organism evidence="10 11">
    <name type="scientific">Filobasidium floriforme</name>
    <dbReference type="NCBI Taxonomy" id="5210"/>
    <lineage>
        <taxon>Eukaryota</taxon>
        <taxon>Fungi</taxon>
        <taxon>Dikarya</taxon>
        <taxon>Basidiomycota</taxon>
        <taxon>Agaricomycotina</taxon>
        <taxon>Tremellomycetes</taxon>
        <taxon>Filobasidiales</taxon>
        <taxon>Filobasidiaceae</taxon>
        <taxon>Filobasidium</taxon>
    </lineage>
</organism>
<dbReference type="GO" id="GO:0005743">
    <property type="term" value="C:mitochondrial inner membrane"/>
    <property type="evidence" value="ECO:0007669"/>
    <property type="project" value="UniProtKB-SubCell"/>
</dbReference>
<protein>
    <recommendedName>
        <fullName evidence="12">NADH2 dehydrogenase</fullName>
    </recommendedName>
</protein>
<evidence type="ECO:0000256" key="6">
    <source>
        <dbReference type="ARBA" id="ARBA00022982"/>
    </source>
</evidence>
<keyword evidence="3" id="KW-0813">Transport</keyword>
<keyword evidence="7" id="KW-0496">Mitochondrion</keyword>
<dbReference type="PANTHER" id="PTHR12653">
    <property type="entry name" value="NADH-UBIQUINONE OXIDOREDUCTASE 13 KD-B SUBUNIT"/>
    <property type="match status" value="1"/>
</dbReference>
<evidence type="ECO:0000256" key="7">
    <source>
        <dbReference type="ARBA" id="ARBA00023128"/>
    </source>
</evidence>